<feature type="chain" id="PRO_5011781753" description="DUF4835 domain-containing protein" evidence="1">
    <location>
        <begin position="20"/>
        <end position="297"/>
    </location>
</feature>
<feature type="signal peptide" evidence="1">
    <location>
        <begin position="1"/>
        <end position="19"/>
    </location>
</feature>
<evidence type="ECO:0000313" key="2">
    <source>
        <dbReference type="EMBL" id="SDL44902.1"/>
    </source>
</evidence>
<dbReference type="RefSeq" id="WP_089885548.1">
    <property type="nucleotide sequence ID" value="NZ_FNGV01000001.1"/>
</dbReference>
<dbReference type="AlphaFoldDB" id="A0A1G9K5J5"/>
<dbReference type="Proteomes" id="UP000199440">
    <property type="component" value="Unassembled WGS sequence"/>
</dbReference>
<proteinExistence type="predicted"/>
<dbReference type="OrthoDB" id="9773381at2"/>
<evidence type="ECO:0000313" key="3">
    <source>
        <dbReference type="Proteomes" id="UP000199440"/>
    </source>
</evidence>
<dbReference type="EMBL" id="FNGV01000001">
    <property type="protein sequence ID" value="SDL44902.1"/>
    <property type="molecule type" value="Genomic_DNA"/>
</dbReference>
<evidence type="ECO:0008006" key="4">
    <source>
        <dbReference type="Google" id="ProtNLM"/>
    </source>
</evidence>
<organism evidence="2 3">
    <name type="scientific">Kriegella aquimaris</name>
    <dbReference type="NCBI Taxonomy" id="192904"/>
    <lineage>
        <taxon>Bacteria</taxon>
        <taxon>Pseudomonadati</taxon>
        <taxon>Bacteroidota</taxon>
        <taxon>Flavobacteriia</taxon>
        <taxon>Flavobacteriales</taxon>
        <taxon>Flavobacteriaceae</taxon>
        <taxon>Kriegella</taxon>
    </lineage>
</organism>
<accession>A0A1G9K5J5</accession>
<evidence type="ECO:0000256" key="1">
    <source>
        <dbReference type="SAM" id="SignalP"/>
    </source>
</evidence>
<dbReference type="STRING" id="192904.SAMN04488514_101849"/>
<keyword evidence="1" id="KW-0732">Signal</keyword>
<protein>
    <recommendedName>
        <fullName evidence="4">DUF4835 domain-containing protein</fullName>
    </recommendedName>
</protein>
<reference evidence="2 3" key="1">
    <citation type="submission" date="2016-10" db="EMBL/GenBank/DDBJ databases">
        <authorList>
            <person name="de Groot N.N."/>
        </authorList>
    </citation>
    <scope>NUCLEOTIDE SEQUENCE [LARGE SCALE GENOMIC DNA]</scope>
    <source>
        <strain evidence="2 3">DSM 19886</strain>
    </source>
</reference>
<dbReference type="InterPro" id="IPR032274">
    <property type="entry name" value="DUF4835"/>
</dbReference>
<keyword evidence="3" id="KW-1185">Reference proteome</keyword>
<dbReference type="Pfam" id="PF16119">
    <property type="entry name" value="DUF4835"/>
    <property type="match status" value="1"/>
</dbReference>
<name>A0A1G9K5J5_9FLAO</name>
<sequence>MRNLLLSFLCLAVFQFAGAQEFNCTVTVNSDQVSQTNQQIFKTLERSLNDFVNKTKWTNRVFKENERINAQMFITVTNYESNRFEANIQIQSSRPVFNTSYESPIFNFKDNAFNFDYIEFQPLVFNSNVYESNLVSVVSYYAYILLGLDADTFALEGGTDYYRTAQKIVTQAQGNSVSGWTHTADNDRGRFDLVDNLLSNTYREYRVAMYNYHRKGLDILGDNNSTGKQVVAGSMKLFETMIKRRPNAFLIQTFFDAKSEEIQNIFSDGPKVDIVSLKETLNRIAPLYSSTWNDIKF</sequence>
<gene>
    <name evidence="2" type="ORF">SAMN04488514_101849</name>
</gene>